<dbReference type="InterPro" id="IPR043926">
    <property type="entry name" value="ABCG_dom"/>
</dbReference>
<evidence type="ECO:0000313" key="12">
    <source>
        <dbReference type="EnsemblMetazoa" id="HelroP97247"/>
    </source>
</evidence>
<dbReference type="FunFam" id="3.40.50.300:FF:000622">
    <property type="entry name" value="ATP-binding cassette sub-family G member 2"/>
    <property type="match status" value="1"/>
</dbReference>
<dbReference type="GO" id="GO:0008514">
    <property type="term" value="F:organic anion transmembrane transporter activity"/>
    <property type="evidence" value="ECO:0007669"/>
    <property type="project" value="UniProtKB-ARBA"/>
</dbReference>
<dbReference type="GO" id="GO:0016887">
    <property type="term" value="F:ATP hydrolysis activity"/>
    <property type="evidence" value="ECO:0007669"/>
    <property type="project" value="InterPro"/>
</dbReference>
<accession>T1G9G2</accession>
<dbReference type="GO" id="GO:0016324">
    <property type="term" value="C:apical plasma membrane"/>
    <property type="evidence" value="ECO:0007669"/>
    <property type="project" value="UniProtKB-ARBA"/>
</dbReference>
<dbReference type="Pfam" id="PF01061">
    <property type="entry name" value="ABC2_membrane"/>
    <property type="match status" value="1"/>
</dbReference>
<keyword evidence="6" id="KW-0067">ATP-binding</keyword>
<dbReference type="InterPro" id="IPR003593">
    <property type="entry name" value="AAA+_ATPase"/>
</dbReference>
<dbReference type="RefSeq" id="XP_009011733.1">
    <property type="nucleotide sequence ID" value="XM_009013485.1"/>
</dbReference>
<dbReference type="PANTHER" id="PTHR48041:SF116">
    <property type="entry name" value="PROTEIN BROWN"/>
    <property type="match status" value="1"/>
</dbReference>
<evidence type="ECO:0000256" key="6">
    <source>
        <dbReference type="ARBA" id="ARBA00022840"/>
    </source>
</evidence>
<protein>
    <recommendedName>
        <fullName evidence="10">ABC transporter domain-containing protein</fullName>
    </recommendedName>
</protein>
<dbReference type="Proteomes" id="UP000015101">
    <property type="component" value="Unassembled WGS sequence"/>
</dbReference>
<evidence type="ECO:0000256" key="5">
    <source>
        <dbReference type="ARBA" id="ARBA00022741"/>
    </source>
</evidence>
<dbReference type="AlphaFoldDB" id="T1G9G2"/>
<feature type="transmembrane region" description="Helical" evidence="9">
    <location>
        <begin position="610"/>
        <end position="633"/>
    </location>
</feature>
<organism evidence="12 13">
    <name type="scientific">Helobdella robusta</name>
    <name type="common">Californian leech</name>
    <dbReference type="NCBI Taxonomy" id="6412"/>
    <lineage>
        <taxon>Eukaryota</taxon>
        <taxon>Metazoa</taxon>
        <taxon>Spiralia</taxon>
        <taxon>Lophotrochozoa</taxon>
        <taxon>Annelida</taxon>
        <taxon>Clitellata</taxon>
        <taxon>Hirudinea</taxon>
        <taxon>Rhynchobdellida</taxon>
        <taxon>Glossiphoniidae</taxon>
        <taxon>Helobdella</taxon>
    </lineage>
</organism>
<dbReference type="GO" id="GO:0055085">
    <property type="term" value="P:transmembrane transport"/>
    <property type="evidence" value="ECO:0000318"/>
    <property type="project" value="GO_Central"/>
</dbReference>
<evidence type="ECO:0000313" key="13">
    <source>
        <dbReference type="Proteomes" id="UP000015101"/>
    </source>
</evidence>
<dbReference type="SMART" id="SM00382">
    <property type="entry name" value="AAA"/>
    <property type="match status" value="1"/>
</dbReference>
<dbReference type="SUPFAM" id="SSF52540">
    <property type="entry name" value="P-loop containing nucleoside triphosphate hydrolases"/>
    <property type="match status" value="1"/>
</dbReference>
<keyword evidence="13" id="KW-1185">Reference proteome</keyword>
<dbReference type="KEGG" id="hro:HELRODRAFT_97247"/>
<dbReference type="eggNOG" id="KOG0061">
    <property type="taxonomic scope" value="Eukaryota"/>
</dbReference>
<dbReference type="GO" id="GO:0005886">
    <property type="term" value="C:plasma membrane"/>
    <property type="evidence" value="ECO:0000318"/>
    <property type="project" value="GO_Central"/>
</dbReference>
<dbReference type="Gene3D" id="3.40.50.300">
    <property type="entry name" value="P-loop containing nucleotide triphosphate hydrolases"/>
    <property type="match status" value="1"/>
</dbReference>
<keyword evidence="7 9" id="KW-1133">Transmembrane helix</keyword>
<evidence type="ECO:0000259" key="10">
    <source>
        <dbReference type="PROSITE" id="PS50893"/>
    </source>
</evidence>
<dbReference type="GeneID" id="20217709"/>
<gene>
    <name evidence="12" type="primary">20217709</name>
    <name evidence="11" type="ORF">HELRODRAFT_97247</name>
</gene>
<dbReference type="PANTHER" id="PTHR48041">
    <property type="entry name" value="ABC TRANSPORTER G FAMILY MEMBER 28"/>
    <property type="match status" value="1"/>
</dbReference>
<dbReference type="InParanoid" id="T1G9G2"/>
<dbReference type="OMA" id="HYCVQEK"/>
<dbReference type="EMBL" id="AMQM01002837">
    <property type="status" value="NOT_ANNOTATED_CDS"/>
    <property type="molecule type" value="Genomic_DNA"/>
</dbReference>
<evidence type="ECO:0000256" key="1">
    <source>
        <dbReference type="ARBA" id="ARBA00004141"/>
    </source>
</evidence>
<feature type="transmembrane region" description="Helical" evidence="9">
    <location>
        <begin position="472"/>
        <end position="492"/>
    </location>
</feature>
<name>T1G9G2_HELRO</name>
<dbReference type="GO" id="GO:0042626">
    <property type="term" value="F:ATPase-coupled transmembrane transporter activity"/>
    <property type="evidence" value="ECO:0000318"/>
    <property type="project" value="GO_Central"/>
</dbReference>
<proteinExistence type="inferred from homology"/>
<feature type="transmembrane region" description="Helical" evidence="9">
    <location>
        <begin position="504"/>
        <end position="526"/>
    </location>
</feature>
<evidence type="ECO:0000256" key="9">
    <source>
        <dbReference type="SAM" id="Phobius"/>
    </source>
</evidence>
<dbReference type="Pfam" id="PF19055">
    <property type="entry name" value="ABC2_membrane_7"/>
    <property type="match status" value="1"/>
</dbReference>
<dbReference type="GO" id="GO:0140359">
    <property type="term" value="F:ABC-type transporter activity"/>
    <property type="evidence" value="ECO:0007669"/>
    <property type="project" value="InterPro"/>
</dbReference>
<evidence type="ECO:0000313" key="11">
    <source>
        <dbReference type="EMBL" id="ESO09919.1"/>
    </source>
</evidence>
<reference evidence="13" key="1">
    <citation type="submission" date="2012-12" db="EMBL/GenBank/DDBJ databases">
        <authorList>
            <person name="Hellsten U."/>
            <person name="Grimwood J."/>
            <person name="Chapman J.A."/>
            <person name="Shapiro H."/>
            <person name="Aerts A."/>
            <person name="Otillar R.P."/>
            <person name="Terry A.Y."/>
            <person name="Boore J.L."/>
            <person name="Simakov O."/>
            <person name="Marletaz F."/>
            <person name="Cho S.-J."/>
            <person name="Edsinger-Gonzales E."/>
            <person name="Havlak P."/>
            <person name="Kuo D.-H."/>
            <person name="Larsson T."/>
            <person name="Lv J."/>
            <person name="Arendt D."/>
            <person name="Savage R."/>
            <person name="Osoegawa K."/>
            <person name="de Jong P."/>
            <person name="Lindberg D.R."/>
            <person name="Seaver E.C."/>
            <person name="Weisblat D.A."/>
            <person name="Putnam N.H."/>
            <person name="Grigoriev I.V."/>
            <person name="Rokhsar D.S."/>
        </authorList>
    </citation>
    <scope>NUCLEOTIDE SEQUENCE</scope>
</reference>
<dbReference type="PROSITE" id="PS50893">
    <property type="entry name" value="ABC_TRANSPORTER_2"/>
    <property type="match status" value="1"/>
</dbReference>
<evidence type="ECO:0000256" key="2">
    <source>
        <dbReference type="ARBA" id="ARBA00005814"/>
    </source>
</evidence>
<dbReference type="CDD" id="cd03213">
    <property type="entry name" value="ABCG_EPDR"/>
    <property type="match status" value="1"/>
</dbReference>
<evidence type="ECO:0000256" key="7">
    <source>
        <dbReference type="ARBA" id="ARBA00022989"/>
    </source>
</evidence>
<keyword evidence="8 9" id="KW-0472">Membrane</keyword>
<comment type="subcellular location">
    <subcellularLocation>
        <location evidence="1">Membrane</location>
        <topology evidence="1">Multi-pass membrane protein</topology>
    </subcellularLocation>
</comment>
<feature type="transmembrane region" description="Helical" evidence="9">
    <location>
        <begin position="705"/>
        <end position="723"/>
    </location>
</feature>
<feature type="transmembrane region" description="Helical" evidence="9">
    <location>
        <begin position="546"/>
        <end position="571"/>
    </location>
</feature>
<reference evidence="11 13" key="2">
    <citation type="journal article" date="2013" name="Nature">
        <title>Insights into bilaterian evolution from three spiralian genomes.</title>
        <authorList>
            <person name="Simakov O."/>
            <person name="Marletaz F."/>
            <person name="Cho S.J."/>
            <person name="Edsinger-Gonzales E."/>
            <person name="Havlak P."/>
            <person name="Hellsten U."/>
            <person name="Kuo D.H."/>
            <person name="Larsson T."/>
            <person name="Lv J."/>
            <person name="Arendt D."/>
            <person name="Savage R."/>
            <person name="Osoegawa K."/>
            <person name="de Jong P."/>
            <person name="Grimwood J."/>
            <person name="Chapman J.A."/>
            <person name="Shapiro H."/>
            <person name="Aerts A."/>
            <person name="Otillar R.P."/>
            <person name="Terry A.Y."/>
            <person name="Boore J.L."/>
            <person name="Grigoriev I.V."/>
            <person name="Lindberg D.R."/>
            <person name="Seaver E.C."/>
            <person name="Weisblat D.A."/>
            <person name="Putnam N.H."/>
            <person name="Rokhsar D.S."/>
        </authorList>
    </citation>
    <scope>NUCLEOTIDE SEQUENCE</scope>
</reference>
<sequence length="730" mass="82292">MISLTTDLHSRSNIYQGCNSRNYKPSKHVSEKNENTYWKPTGNIICKTNSIIAYDPNLIAKNISPLTFYKPKHMLQENDTTEFFEQLSNNSSCNKSYLKSSSTCSLSSSSSLQGPVLSFHNVSYNVKIRKFKKFKWSVETKNVLDDVSGIFKPGMSAILGPTGCGKSTLLDILSGRKKQKQFNEQILVDGCKEAHSLKCAAGYVVQDDMIMGTLTVRENLMFSANIRLPQSISHAQKADIVDGIIGQLGLTKCAQTKIGTDFIRGVSGGERKRTCIGMELVVSPAILFLDEPTTGLDACTANSVMSLLHRLSRNGLTVIFSIHQPRYSIFKLFDTIMLLGAGKVVYHGPACKALDFFYDQNYQCEPHNNPPDFFLDVVNGEIPSSRSSPYCSNASVATFSNNCGEYFSHLNYLFDILLDVNFYKNKPSKNKSMESQKSNESDKDYCTSFISQLIYVSKRTAVNVLRNPASSIAQITLTLFFAFLTGLLYYKMTIDANKDIQNRAGAFFFIVMIQMFGNISAVELFLKERSLFIHENKSGYYRVSVYFVSKIFCDLVPLRLLPVVLFSIITYFMLNLQLVVSKFFIYLLNLFLTTFVSALMAFVISASVGVLALANMLVGLVMILMMLFGGLLLNSVSIPRWLKWLEYFSFIRYSYKTLLINELKDMQFNIYDNGQIIANSTTVANNFLKEQGVAYESDWDLWQNLFALGISIVILGILCYVQLRFMVRNR</sequence>
<evidence type="ECO:0000256" key="8">
    <source>
        <dbReference type="ARBA" id="ARBA00023136"/>
    </source>
</evidence>
<dbReference type="EnsemblMetazoa" id="HelroT97247">
    <property type="protein sequence ID" value="HelroP97247"/>
    <property type="gene ID" value="HelroG97247"/>
</dbReference>
<dbReference type="InterPro" id="IPR027417">
    <property type="entry name" value="P-loop_NTPase"/>
</dbReference>
<comment type="similarity">
    <text evidence="2">Belongs to the ABC transporter superfamily. ABCG family. Eye pigment precursor importer (TC 3.A.1.204) subfamily.</text>
</comment>
<dbReference type="InterPro" id="IPR050352">
    <property type="entry name" value="ABCG_transporters"/>
</dbReference>
<evidence type="ECO:0000256" key="4">
    <source>
        <dbReference type="ARBA" id="ARBA00022692"/>
    </source>
</evidence>
<dbReference type="Pfam" id="PF00005">
    <property type="entry name" value="ABC_tran"/>
    <property type="match status" value="1"/>
</dbReference>
<dbReference type="GO" id="GO:0005524">
    <property type="term" value="F:ATP binding"/>
    <property type="evidence" value="ECO:0007669"/>
    <property type="project" value="UniProtKB-KW"/>
</dbReference>
<keyword evidence="4 9" id="KW-0812">Transmembrane</keyword>
<dbReference type="STRING" id="6412.T1G9G2"/>
<dbReference type="HOGENOM" id="CLU_000604_57_8_1"/>
<dbReference type="EMBL" id="KB095905">
    <property type="protein sequence ID" value="ESO09919.1"/>
    <property type="molecule type" value="Genomic_DNA"/>
</dbReference>
<feature type="domain" description="ABC transporter" evidence="10">
    <location>
        <begin position="126"/>
        <end position="366"/>
    </location>
</feature>
<keyword evidence="5" id="KW-0547">Nucleotide-binding</keyword>
<reference evidence="12" key="3">
    <citation type="submission" date="2015-06" db="UniProtKB">
        <authorList>
            <consortium name="EnsemblMetazoa"/>
        </authorList>
    </citation>
    <scope>IDENTIFICATION</scope>
</reference>
<evidence type="ECO:0000256" key="3">
    <source>
        <dbReference type="ARBA" id="ARBA00022448"/>
    </source>
</evidence>
<feature type="transmembrane region" description="Helical" evidence="9">
    <location>
        <begin position="583"/>
        <end position="604"/>
    </location>
</feature>
<dbReference type="InterPro" id="IPR013525">
    <property type="entry name" value="ABC2_TM"/>
</dbReference>
<dbReference type="CTD" id="20217709"/>
<dbReference type="GO" id="GO:0015562">
    <property type="term" value="F:efflux transmembrane transporter activity"/>
    <property type="evidence" value="ECO:0007669"/>
    <property type="project" value="UniProtKB-ARBA"/>
</dbReference>
<dbReference type="InterPro" id="IPR003439">
    <property type="entry name" value="ABC_transporter-like_ATP-bd"/>
</dbReference>
<dbReference type="OrthoDB" id="66620at2759"/>
<keyword evidence="3" id="KW-0813">Transport</keyword>